<accession>A0A091KEM4</accession>
<dbReference type="InterPro" id="IPR002156">
    <property type="entry name" value="RNaseH_domain"/>
</dbReference>
<dbReference type="GO" id="GO:0008270">
    <property type="term" value="F:zinc ion binding"/>
    <property type="evidence" value="ECO:0007669"/>
    <property type="project" value="UniProtKB-KW"/>
</dbReference>
<evidence type="ECO:0000256" key="3">
    <source>
        <dbReference type="ARBA" id="ARBA00022695"/>
    </source>
</evidence>
<feature type="domain" description="Integrase catalytic" evidence="12">
    <location>
        <begin position="153"/>
        <end position="275"/>
    </location>
</feature>
<evidence type="ECO:0000313" key="13">
    <source>
        <dbReference type="EMBL" id="KFP38542.1"/>
    </source>
</evidence>
<dbReference type="GO" id="GO:0015074">
    <property type="term" value="P:DNA integration"/>
    <property type="evidence" value="ECO:0007669"/>
    <property type="project" value="InterPro"/>
</dbReference>
<reference evidence="13 14" key="1">
    <citation type="submission" date="2014-04" db="EMBL/GenBank/DDBJ databases">
        <title>Genome evolution of avian class.</title>
        <authorList>
            <person name="Zhang G."/>
            <person name="Li C."/>
        </authorList>
    </citation>
    <scope>NUCLEOTIDE SEQUENCE [LARGE SCALE GENOMIC DNA]</scope>
    <source>
        <strain evidence="13">BGI_N324</strain>
    </source>
</reference>
<feature type="domain" description="RNase H type-1" evidence="11">
    <location>
        <begin position="1"/>
        <end position="102"/>
    </location>
</feature>
<dbReference type="SUPFAM" id="SSF53098">
    <property type="entry name" value="Ribonuclease H-like"/>
    <property type="match status" value="2"/>
</dbReference>
<dbReference type="PROSITE" id="PS50879">
    <property type="entry name" value="RNASE_H_1"/>
    <property type="match status" value="1"/>
</dbReference>
<dbReference type="Gene3D" id="1.10.10.200">
    <property type="match status" value="1"/>
</dbReference>
<dbReference type="EMBL" id="KK740475">
    <property type="protein sequence ID" value="KFP38542.1"/>
    <property type="molecule type" value="Genomic_DNA"/>
</dbReference>
<keyword evidence="8" id="KW-0695">RNA-directed DNA polymerase</keyword>
<dbReference type="GO" id="GO:0035613">
    <property type="term" value="F:RNA stem-loop binding"/>
    <property type="evidence" value="ECO:0007669"/>
    <property type="project" value="TreeGrafter"/>
</dbReference>
<evidence type="ECO:0000256" key="7">
    <source>
        <dbReference type="ARBA" id="ARBA00022801"/>
    </source>
</evidence>
<dbReference type="PROSITE" id="PS50994">
    <property type="entry name" value="INTEGRASE"/>
    <property type="match status" value="1"/>
</dbReference>
<feature type="domain" description="Integrase-type" evidence="10">
    <location>
        <begin position="104"/>
        <end position="145"/>
    </location>
</feature>
<keyword evidence="14" id="KW-1185">Reference proteome</keyword>
<proteinExistence type="predicted"/>
<keyword evidence="4" id="KW-0540">Nuclease</keyword>
<evidence type="ECO:0000259" key="11">
    <source>
        <dbReference type="PROSITE" id="PS50879"/>
    </source>
</evidence>
<keyword evidence="3" id="KW-0548">Nucleotidyltransferase</keyword>
<dbReference type="PANTHER" id="PTHR41694">
    <property type="entry name" value="ENDOGENOUS RETROVIRUS GROUP K MEMBER POL PROTEIN"/>
    <property type="match status" value="1"/>
</dbReference>
<dbReference type="AlphaFoldDB" id="A0A091KEM4"/>
<evidence type="ECO:0000256" key="6">
    <source>
        <dbReference type="ARBA" id="ARBA00022759"/>
    </source>
</evidence>
<evidence type="ECO:0000256" key="4">
    <source>
        <dbReference type="ARBA" id="ARBA00022722"/>
    </source>
</evidence>
<name>A0A091KEM4_9AVES</name>
<dbReference type="PROSITE" id="PS50876">
    <property type="entry name" value="ZF_INTEGRASE"/>
    <property type="match status" value="1"/>
</dbReference>
<keyword evidence="9" id="KW-0863">Zinc-finger</keyword>
<evidence type="ECO:0000256" key="8">
    <source>
        <dbReference type="ARBA" id="ARBA00022918"/>
    </source>
</evidence>
<evidence type="ECO:0000256" key="2">
    <source>
        <dbReference type="ARBA" id="ARBA00022679"/>
    </source>
</evidence>
<dbReference type="SUPFAM" id="SSF46919">
    <property type="entry name" value="N-terminal Zn binding domain of HIV integrase"/>
    <property type="match status" value="1"/>
</dbReference>
<dbReference type="Pfam" id="PF00075">
    <property type="entry name" value="RNase_H"/>
    <property type="match status" value="1"/>
</dbReference>
<dbReference type="Gene3D" id="3.30.420.10">
    <property type="entry name" value="Ribonuclease H-like superfamily/Ribonuclease H"/>
    <property type="match status" value="2"/>
</dbReference>
<dbReference type="InterPro" id="IPR003308">
    <property type="entry name" value="Integrase_Zn-bd_dom_N"/>
</dbReference>
<dbReference type="PANTHER" id="PTHR41694:SF3">
    <property type="entry name" value="RNA-DIRECTED DNA POLYMERASE-RELATED"/>
    <property type="match status" value="1"/>
</dbReference>
<keyword evidence="2" id="KW-0808">Transferase</keyword>
<evidence type="ECO:0000256" key="5">
    <source>
        <dbReference type="ARBA" id="ARBA00022723"/>
    </source>
</evidence>
<dbReference type="InterPro" id="IPR017856">
    <property type="entry name" value="Integrase-like_N"/>
</dbReference>
<evidence type="ECO:0000313" key="14">
    <source>
        <dbReference type="Proteomes" id="UP000053330"/>
    </source>
</evidence>
<sequence length="275" mass="30751">EGSTQTVELAAVVRVLYKWKDESLNIVSDSAYVVDVIQRVERAVLKEIDNPLLYDQFQQLLSVLHVQDHPYFIVHLRAHTPFPGPVTEGNARADALSNVALIPNTLMQAKLSHEFYHQNSTALQRQFKLTQEQARAIVHSCSSCQNTIMPSLHGVNPRGLCSQELWQFDITHVPSFGQHKYVHVTIDTHSSLLFASAYTGECARDICQHWMSAFAFMGVPMHIKTDNGPVYASCAVQTFLALWGIEHVTGIPHNPTGQAIIECAHGTLKNMLLKQ</sequence>
<dbReference type="InterPro" id="IPR036397">
    <property type="entry name" value="RNaseH_sf"/>
</dbReference>
<protein>
    <recommendedName>
        <fullName evidence="1">RNA-directed DNA polymerase</fullName>
        <ecNumber evidence="1">2.7.7.49</ecNumber>
    </recommendedName>
</protein>
<dbReference type="InterPro" id="IPR012337">
    <property type="entry name" value="RNaseH-like_sf"/>
</dbReference>
<keyword evidence="6" id="KW-0255">Endonuclease</keyword>
<evidence type="ECO:0000259" key="10">
    <source>
        <dbReference type="PROSITE" id="PS50876"/>
    </source>
</evidence>
<keyword evidence="9" id="KW-0862">Zinc</keyword>
<keyword evidence="7" id="KW-0378">Hydrolase</keyword>
<dbReference type="Proteomes" id="UP000053330">
    <property type="component" value="Unassembled WGS sequence"/>
</dbReference>
<dbReference type="Pfam" id="PF00665">
    <property type="entry name" value="rve"/>
    <property type="match status" value="1"/>
</dbReference>
<dbReference type="InterPro" id="IPR001584">
    <property type="entry name" value="Integrase_cat-core"/>
</dbReference>
<dbReference type="Pfam" id="PF02022">
    <property type="entry name" value="Integrase_Zn"/>
    <property type="match status" value="1"/>
</dbReference>
<organism evidence="13 14">
    <name type="scientific">Chlamydotis macqueenii</name>
    <name type="common">Macqueen's bustard</name>
    <dbReference type="NCBI Taxonomy" id="187382"/>
    <lineage>
        <taxon>Eukaryota</taxon>
        <taxon>Metazoa</taxon>
        <taxon>Chordata</taxon>
        <taxon>Craniata</taxon>
        <taxon>Vertebrata</taxon>
        <taxon>Euteleostomi</taxon>
        <taxon>Archelosauria</taxon>
        <taxon>Archosauria</taxon>
        <taxon>Dinosauria</taxon>
        <taxon>Saurischia</taxon>
        <taxon>Theropoda</taxon>
        <taxon>Coelurosauria</taxon>
        <taxon>Aves</taxon>
        <taxon>Neognathae</taxon>
        <taxon>Neoaves</taxon>
        <taxon>Otidimorphae</taxon>
        <taxon>Otidiformes</taxon>
        <taxon>Otididae</taxon>
        <taxon>Chlamydotis</taxon>
    </lineage>
</organism>
<gene>
    <name evidence="13" type="ORF">N324_10578</name>
</gene>
<dbReference type="EC" id="2.7.7.49" evidence="1"/>
<evidence type="ECO:0000256" key="9">
    <source>
        <dbReference type="PROSITE-ProRule" id="PRU00450"/>
    </source>
</evidence>
<feature type="non-terminal residue" evidence="13">
    <location>
        <position position="275"/>
    </location>
</feature>
<evidence type="ECO:0000256" key="1">
    <source>
        <dbReference type="ARBA" id="ARBA00012493"/>
    </source>
</evidence>
<evidence type="ECO:0000259" key="12">
    <source>
        <dbReference type="PROSITE" id="PS50994"/>
    </source>
</evidence>
<dbReference type="GO" id="GO:0003964">
    <property type="term" value="F:RNA-directed DNA polymerase activity"/>
    <property type="evidence" value="ECO:0007669"/>
    <property type="project" value="UniProtKB-KW"/>
</dbReference>
<dbReference type="GO" id="GO:0004523">
    <property type="term" value="F:RNA-DNA hybrid ribonuclease activity"/>
    <property type="evidence" value="ECO:0007669"/>
    <property type="project" value="InterPro"/>
</dbReference>
<feature type="non-terminal residue" evidence="13">
    <location>
        <position position="1"/>
    </location>
</feature>
<keyword evidence="5" id="KW-0479">Metal-binding</keyword>